<accession>A0A174VQN1</accession>
<organism evidence="1 2">
    <name type="scientific">Bacteroides thetaiotaomicron</name>
    <dbReference type="NCBI Taxonomy" id="818"/>
    <lineage>
        <taxon>Bacteria</taxon>
        <taxon>Pseudomonadati</taxon>
        <taxon>Bacteroidota</taxon>
        <taxon>Bacteroidia</taxon>
        <taxon>Bacteroidales</taxon>
        <taxon>Bacteroidaceae</taxon>
        <taxon>Bacteroides</taxon>
    </lineage>
</organism>
<dbReference type="EMBL" id="CZBI01000005">
    <property type="protein sequence ID" value="CUQ34627.1"/>
    <property type="molecule type" value="Genomic_DNA"/>
</dbReference>
<proteinExistence type="predicted"/>
<sequence length="31" mass="3593">MSNVFITFIFNIFVKQEEGATEDTLINKTEI</sequence>
<dbReference type="Proteomes" id="UP000095541">
    <property type="component" value="Unassembled WGS sequence"/>
</dbReference>
<reference evidence="1 2" key="1">
    <citation type="submission" date="2015-09" db="EMBL/GenBank/DDBJ databases">
        <authorList>
            <consortium name="Pathogen Informatics"/>
        </authorList>
    </citation>
    <scope>NUCLEOTIDE SEQUENCE [LARGE SCALE GENOMIC DNA]</scope>
    <source>
        <strain evidence="1 2">2789STDY5834945</strain>
    </source>
</reference>
<evidence type="ECO:0000313" key="2">
    <source>
        <dbReference type="Proteomes" id="UP000095541"/>
    </source>
</evidence>
<evidence type="ECO:0000313" key="1">
    <source>
        <dbReference type="EMBL" id="CUQ34627.1"/>
    </source>
</evidence>
<protein>
    <submittedName>
        <fullName evidence="1">Uncharacterized protein</fullName>
    </submittedName>
</protein>
<name>A0A174VQN1_BACT4</name>
<dbReference type="AlphaFoldDB" id="A0A174VQN1"/>
<gene>
    <name evidence="1" type="ORF">ERS852557_03756</name>
</gene>